<accession>W0FKZ8</accession>
<protein>
    <submittedName>
        <fullName evidence="2">Uncharacterized protein</fullName>
    </submittedName>
</protein>
<dbReference type="AlphaFoldDB" id="W0FKZ8"/>
<evidence type="ECO:0000313" key="2">
    <source>
        <dbReference type="EMBL" id="AHF24129.1"/>
    </source>
</evidence>
<feature type="region of interest" description="Disordered" evidence="1">
    <location>
        <begin position="215"/>
        <end position="242"/>
    </location>
</feature>
<reference evidence="2" key="1">
    <citation type="journal article" date="2013" name="PLoS ONE">
        <title>Metagenomic insights into the carbohydrate-active enzymes carried by the microorganisms adhering to solid digesta in the rumen of cows.</title>
        <authorList>
            <person name="Wang L."/>
            <person name="Hatem A."/>
            <person name="Catalyurek U.V."/>
            <person name="Morrison M."/>
            <person name="Yu Z."/>
        </authorList>
    </citation>
    <scope>NUCLEOTIDE SEQUENCE</scope>
</reference>
<name>W0FKZ8_9BACT</name>
<evidence type="ECO:0000256" key="1">
    <source>
        <dbReference type="SAM" id="MobiDB-lite"/>
    </source>
</evidence>
<proteinExistence type="predicted"/>
<sequence>MNINGSLLAQFHAACYDIPAREAPEGGNAMNTGEKTAAAVEKETAMDRNRQIKPRYRCCTYDLEAGALCRNLQLQEIKSYGDSVTLEDGSVLYRKEYDEGLFYETNEKTLCRCRKCGALFLKDYHYESDMYDPWSSERLYPVTSEEEADLISILMDGKETGLPDFRRIYRYDWNYKWIGKEEPRPLDVEELKEMIRNKYAAVNREQLERLIRKAGQERMAEKTPMPEPNPEPEEDGGGTEKNYQYLADWDDDPPTLIRLGSFARMEADMFVYPGVWKDTPHLNDIRVGGGCWMDYHEISEAEAMITMGKLQAYYDRQTAEEKDWTPFAGMPS</sequence>
<dbReference type="EMBL" id="KC246785">
    <property type="protein sequence ID" value="AHF24129.1"/>
    <property type="molecule type" value="Genomic_DNA"/>
</dbReference>
<organism evidence="2">
    <name type="scientific">uncultured bacterium Contig46</name>
    <dbReference type="NCBI Taxonomy" id="1393580"/>
    <lineage>
        <taxon>Bacteria</taxon>
        <taxon>environmental samples</taxon>
    </lineage>
</organism>